<accession>A0A0M0LRI1</accession>
<evidence type="ECO:0000313" key="8">
    <source>
        <dbReference type="Proteomes" id="UP000037460"/>
    </source>
</evidence>
<dbReference type="PANTHER" id="PTHR34524">
    <property type="entry name" value="CALCYPHOSIN"/>
    <property type="match status" value="1"/>
</dbReference>
<dbReference type="InterPro" id="IPR051581">
    <property type="entry name" value="Ca-bind"/>
</dbReference>
<dbReference type="GO" id="GO:0005509">
    <property type="term" value="F:calcium ion binding"/>
    <property type="evidence" value="ECO:0007669"/>
    <property type="project" value="InterPro"/>
</dbReference>
<evidence type="ECO:0000256" key="3">
    <source>
        <dbReference type="ARBA" id="ARBA00022837"/>
    </source>
</evidence>
<dbReference type="SUPFAM" id="SSF47473">
    <property type="entry name" value="EF-hand"/>
    <property type="match status" value="3"/>
</dbReference>
<dbReference type="PROSITE" id="PS50222">
    <property type="entry name" value="EF_HAND_2"/>
    <property type="match status" value="6"/>
</dbReference>
<feature type="domain" description="EF-hand" evidence="6">
    <location>
        <begin position="301"/>
        <end position="329"/>
    </location>
</feature>
<name>A0A0M0LRI1_9EUKA</name>
<evidence type="ECO:0000313" key="7">
    <source>
        <dbReference type="EMBL" id="KOO53654.1"/>
    </source>
</evidence>
<dbReference type="Pfam" id="PF13833">
    <property type="entry name" value="EF-hand_8"/>
    <property type="match status" value="1"/>
</dbReference>
<feature type="domain" description="EF-hand" evidence="6">
    <location>
        <begin position="359"/>
        <end position="394"/>
    </location>
</feature>
<evidence type="ECO:0000256" key="1">
    <source>
        <dbReference type="ARBA" id="ARBA00022723"/>
    </source>
</evidence>
<evidence type="ECO:0000256" key="5">
    <source>
        <dbReference type="SAM" id="MobiDB-lite"/>
    </source>
</evidence>
<dbReference type="InterPro" id="IPR011992">
    <property type="entry name" value="EF-hand-dom_pair"/>
</dbReference>
<dbReference type="OrthoDB" id="10248537at2759"/>
<dbReference type="InterPro" id="IPR018247">
    <property type="entry name" value="EF_Hand_1_Ca_BS"/>
</dbReference>
<dbReference type="PANTHER" id="PTHR34524:SF6">
    <property type="entry name" value="CALCYPHOSINE LIKE"/>
    <property type="match status" value="1"/>
</dbReference>
<feature type="coiled-coil region" evidence="4">
    <location>
        <begin position="40"/>
        <end position="67"/>
    </location>
</feature>
<feature type="region of interest" description="Disordered" evidence="5">
    <location>
        <begin position="447"/>
        <end position="502"/>
    </location>
</feature>
<feature type="domain" description="EF-hand" evidence="6">
    <location>
        <begin position="242"/>
        <end position="267"/>
    </location>
</feature>
<reference evidence="8" key="1">
    <citation type="journal article" date="2015" name="PLoS Genet.">
        <title>Genome Sequence and Transcriptome Analyses of Chrysochromulina tobin: Metabolic Tools for Enhanced Algal Fitness in the Prominent Order Prymnesiales (Haptophyceae).</title>
        <authorList>
            <person name="Hovde B.T."/>
            <person name="Deodato C.R."/>
            <person name="Hunsperger H.M."/>
            <person name="Ryken S.A."/>
            <person name="Yost W."/>
            <person name="Jha R.K."/>
            <person name="Patterson J."/>
            <person name="Monnat R.J. Jr."/>
            <person name="Barlow S.B."/>
            <person name="Starkenburg S.R."/>
            <person name="Cattolico R.A."/>
        </authorList>
    </citation>
    <scope>NUCLEOTIDE SEQUENCE</scope>
    <source>
        <strain evidence="8">CCMP291</strain>
    </source>
</reference>
<evidence type="ECO:0000256" key="2">
    <source>
        <dbReference type="ARBA" id="ARBA00022737"/>
    </source>
</evidence>
<feature type="compositionally biased region" description="Polar residues" evidence="5">
    <location>
        <begin position="488"/>
        <end position="502"/>
    </location>
</feature>
<keyword evidence="1" id="KW-0479">Metal-binding</keyword>
<keyword evidence="2" id="KW-0677">Repeat</keyword>
<feature type="domain" description="EF-hand" evidence="6">
    <location>
        <begin position="108"/>
        <end position="143"/>
    </location>
</feature>
<dbReference type="EMBL" id="JWZX01000127">
    <property type="protein sequence ID" value="KOO53654.1"/>
    <property type="molecule type" value="Genomic_DNA"/>
</dbReference>
<dbReference type="AlphaFoldDB" id="A0A0M0LRI1"/>
<feature type="domain" description="EF-hand" evidence="6">
    <location>
        <begin position="181"/>
        <end position="205"/>
    </location>
</feature>
<dbReference type="InterPro" id="IPR002048">
    <property type="entry name" value="EF_hand_dom"/>
</dbReference>
<keyword evidence="4" id="KW-0175">Coiled coil</keyword>
<gene>
    <name evidence="7" type="ORF">Ctob_008529</name>
</gene>
<dbReference type="Gene3D" id="1.10.238.10">
    <property type="entry name" value="EF-hand"/>
    <property type="match status" value="4"/>
</dbReference>
<dbReference type="Pfam" id="PF13499">
    <property type="entry name" value="EF-hand_7"/>
    <property type="match status" value="2"/>
</dbReference>
<evidence type="ECO:0000259" key="6">
    <source>
        <dbReference type="PROSITE" id="PS50222"/>
    </source>
</evidence>
<sequence>MDGIGRAEAARFERDSSSALLAPPAFFGDHVSRVCMGAQYSHLRAENAALKEEVRMLKLQLLEAQRAHYAAVPEFSGFGRPTHAQIKRERQMSLGHLPILQRAEKITEGVLSLASAFDRFDTDKGGGIDVKELKAALEFLGVPVSSTQATKILQQYDNYPDNSIDVKEFATIVRDIKLLVEFDENEDGVLDAKELLSALESLGLRINLEQVERILKRFDVDDSGTIDLAELGAIVTTVKTFQRYDTDSSGSIDMEELRNALRKLGLRAGALEAGNILRRYDADESGTIDLCEFAVLVRDLQLYAEFDGDCNGTIDAQELYEAFGKLGLKFSQEEVSKVMHAWDPNCVEQRGGLDMPSFTTLIGAVRIFNNVDRDGDGKIDGAAAREAMRELGVEAGGVSRSFKKLEESRSGTSVITLPAFAALVHDATDGVMGANLSSGLDGIKLDKAPESSFNAKPKLTGSGVEEQDEREYRQGTRSVLAQAGPSGSRASPQPPGSSKLTA</sequence>
<proteinExistence type="predicted"/>
<dbReference type="Pfam" id="PF13202">
    <property type="entry name" value="EF-hand_5"/>
    <property type="match status" value="1"/>
</dbReference>
<dbReference type="SMART" id="SM00054">
    <property type="entry name" value="EFh"/>
    <property type="match status" value="8"/>
</dbReference>
<keyword evidence="3" id="KW-0106">Calcium</keyword>
<dbReference type="PROSITE" id="PS00018">
    <property type="entry name" value="EF_HAND_1"/>
    <property type="match status" value="4"/>
</dbReference>
<feature type="domain" description="EF-hand" evidence="6">
    <location>
        <begin position="206"/>
        <end position="241"/>
    </location>
</feature>
<evidence type="ECO:0000256" key="4">
    <source>
        <dbReference type="SAM" id="Coils"/>
    </source>
</evidence>
<comment type="caution">
    <text evidence="7">The sequence shown here is derived from an EMBL/GenBank/DDBJ whole genome shotgun (WGS) entry which is preliminary data.</text>
</comment>
<dbReference type="Proteomes" id="UP000037460">
    <property type="component" value="Unassembled WGS sequence"/>
</dbReference>
<protein>
    <submittedName>
        <fullName evidence="7">Calcium-binding mitochondrial carrier protein s-1</fullName>
    </submittedName>
</protein>
<keyword evidence="8" id="KW-1185">Reference proteome</keyword>
<organism evidence="7 8">
    <name type="scientific">Chrysochromulina tobinii</name>
    <dbReference type="NCBI Taxonomy" id="1460289"/>
    <lineage>
        <taxon>Eukaryota</taxon>
        <taxon>Haptista</taxon>
        <taxon>Haptophyta</taxon>
        <taxon>Prymnesiophyceae</taxon>
        <taxon>Prymnesiales</taxon>
        <taxon>Chrysochromulinaceae</taxon>
        <taxon>Chrysochromulina</taxon>
    </lineage>
</organism>